<keyword evidence="1" id="KW-0732">Signal</keyword>
<feature type="signal peptide" evidence="1">
    <location>
        <begin position="1"/>
        <end position="20"/>
    </location>
</feature>
<evidence type="ECO:0000313" key="2">
    <source>
        <dbReference type="EMBL" id="KAK3728375.1"/>
    </source>
</evidence>
<accession>A0AAE0Y1D0</accession>
<name>A0AAE0Y1D0_9GAST</name>
<reference evidence="2" key="1">
    <citation type="journal article" date="2023" name="G3 (Bethesda)">
        <title>A reference genome for the long-term kleptoplast-retaining sea slug Elysia crispata morphotype clarki.</title>
        <authorList>
            <person name="Eastman K.E."/>
            <person name="Pendleton A.L."/>
            <person name="Shaikh M.A."/>
            <person name="Suttiyut T."/>
            <person name="Ogas R."/>
            <person name="Tomko P."/>
            <person name="Gavelis G."/>
            <person name="Widhalm J.R."/>
            <person name="Wisecaver J.H."/>
        </authorList>
    </citation>
    <scope>NUCLEOTIDE SEQUENCE</scope>
    <source>
        <strain evidence="2">ECLA1</strain>
    </source>
</reference>
<protein>
    <submittedName>
        <fullName evidence="2">Uncharacterized protein</fullName>
    </submittedName>
</protein>
<dbReference type="EMBL" id="JAWDGP010007190">
    <property type="protein sequence ID" value="KAK3728375.1"/>
    <property type="molecule type" value="Genomic_DNA"/>
</dbReference>
<evidence type="ECO:0000313" key="3">
    <source>
        <dbReference type="Proteomes" id="UP001283361"/>
    </source>
</evidence>
<feature type="chain" id="PRO_5042028483" evidence="1">
    <location>
        <begin position="21"/>
        <end position="67"/>
    </location>
</feature>
<gene>
    <name evidence="2" type="ORF">RRG08_055477</name>
</gene>
<sequence length="67" mass="7269">MKVTFALCFTLAVLIALAYSQNSCYVAPFCDGEGYPGAPGYQFYCCPFGSGFPSPVENNPFECTCPY</sequence>
<proteinExistence type="predicted"/>
<dbReference type="AlphaFoldDB" id="A0AAE0Y1D0"/>
<dbReference type="Proteomes" id="UP001283361">
    <property type="component" value="Unassembled WGS sequence"/>
</dbReference>
<organism evidence="2 3">
    <name type="scientific">Elysia crispata</name>
    <name type="common">lettuce slug</name>
    <dbReference type="NCBI Taxonomy" id="231223"/>
    <lineage>
        <taxon>Eukaryota</taxon>
        <taxon>Metazoa</taxon>
        <taxon>Spiralia</taxon>
        <taxon>Lophotrochozoa</taxon>
        <taxon>Mollusca</taxon>
        <taxon>Gastropoda</taxon>
        <taxon>Heterobranchia</taxon>
        <taxon>Euthyneura</taxon>
        <taxon>Panpulmonata</taxon>
        <taxon>Sacoglossa</taxon>
        <taxon>Placobranchoidea</taxon>
        <taxon>Plakobranchidae</taxon>
        <taxon>Elysia</taxon>
    </lineage>
</organism>
<keyword evidence="3" id="KW-1185">Reference proteome</keyword>
<comment type="caution">
    <text evidence="2">The sequence shown here is derived from an EMBL/GenBank/DDBJ whole genome shotgun (WGS) entry which is preliminary data.</text>
</comment>
<evidence type="ECO:0000256" key="1">
    <source>
        <dbReference type="SAM" id="SignalP"/>
    </source>
</evidence>